<organism evidence="1 2">
    <name type="scientific">Polaribacter gangjinensis</name>
    <dbReference type="NCBI Taxonomy" id="574710"/>
    <lineage>
        <taxon>Bacteria</taxon>
        <taxon>Pseudomonadati</taxon>
        <taxon>Bacteroidota</taxon>
        <taxon>Flavobacteriia</taxon>
        <taxon>Flavobacteriales</taxon>
        <taxon>Flavobacteriaceae</taxon>
    </lineage>
</organism>
<dbReference type="RefSeq" id="WP_105046683.1">
    <property type="nucleotide sequence ID" value="NZ_CP150662.1"/>
</dbReference>
<dbReference type="OrthoDB" id="1262821at2"/>
<reference evidence="1 2" key="1">
    <citation type="submission" date="2016-12" db="EMBL/GenBank/DDBJ databases">
        <title>Trade-off between light-utilization and light-protection in marine flavobacteria.</title>
        <authorList>
            <person name="Kumagai Y."/>
            <person name="Yoshizawa S."/>
            <person name="Kogure K."/>
            <person name="Iwasaki W."/>
        </authorList>
    </citation>
    <scope>NUCLEOTIDE SEQUENCE [LARGE SCALE GENOMIC DNA]</scope>
    <source>
        <strain evidence="1 2">KCTC 22729</strain>
    </source>
</reference>
<keyword evidence="2" id="KW-1185">Reference proteome</keyword>
<protein>
    <recommendedName>
        <fullName evidence="3">Glycine dehydrogenase</fullName>
    </recommendedName>
</protein>
<gene>
    <name evidence="1" type="ORF">BTO13_09985</name>
</gene>
<accession>A0A2S7WD34</accession>
<evidence type="ECO:0008006" key="3">
    <source>
        <dbReference type="Google" id="ProtNLM"/>
    </source>
</evidence>
<dbReference type="Proteomes" id="UP000237608">
    <property type="component" value="Unassembled WGS sequence"/>
</dbReference>
<comment type="caution">
    <text evidence="1">The sequence shown here is derived from an EMBL/GenBank/DDBJ whole genome shotgun (WGS) entry which is preliminary data.</text>
</comment>
<proteinExistence type="predicted"/>
<name>A0A2S7WD34_9FLAO</name>
<evidence type="ECO:0000313" key="2">
    <source>
        <dbReference type="Proteomes" id="UP000237608"/>
    </source>
</evidence>
<sequence>MAHKFFINCDEATTICDKSQYKEASIFEIFQLKLHFLFCKVCTLYSKQNNFLSRLYKSKASSCKKQAICISSKEKEEIKKQLEQLKSEIS</sequence>
<dbReference type="EMBL" id="MSCL01000001">
    <property type="protein sequence ID" value="PQJ75538.1"/>
    <property type="molecule type" value="Genomic_DNA"/>
</dbReference>
<evidence type="ECO:0000313" key="1">
    <source>
        <dbReference type="EMBL" id="PQJ75538.1"/>
    </source>
</evidence>
<dbReference type="AlphaFoldDB" id="A0A2S7WD34"/>